<keyword evidence="1" id="KW-0472">Membrane</keyword>
<evidence type="ECO:0000313" key="3">
    <source>
        <dbReference type="Proteomes" id="UP000789508"/>
    </source>
</evidence>
<feature type="transmembrane region" description="Helical" evidence="1">
    <location>
        <begin position="213"/>
        <end position="234"/>
    </location>
</feature>
<comment type="caution">
    <text evidence="2">The sequence shown here is derived from an EMBL/GenBank/DDBJ whole genome shotgun (WGS) entry which is preliminary data.</text>
</comment>
<sequence length="362" mass="41199">MAILTNGFALVCQNFTNSDSLPSQFCVCDFRINTRGCEEESFLRTANWILLGYTILITLTSGCFLYYQIRVRGQSLLLPATRERGFIRPRPQNAVHLINFAFNLLNTINLVLLLSDAFPNTLAAELSHDIPRVAVLGLSALLPVSIVYTIPNNENECAIPIPDKNYLDIWGLILMFGPFSCCVPLAILTGYYADLNDIEKANKYFKIHYLVHSFWFGIYTLTIIIFWYMLNSVLNAHIKELKEKDWKMKQAKRACRNVTNIVQGVFLYNNLTPTDGPPKLEINSRTNTTNTMNSHQRTLENIDNWEDMILEARHATLVNPVQLPNDQSMELVDEKATINLMNQPLSASLESINKLFDELITP</sequence>
<dbReference type="Proteomes" id="UP000789508">
    <property type="component" value="Unassembled WGS sequence"/>
</dbReference>
<evidence type="ECO:0000313" key="2">
    <source>
        <dbReference type="EMBL" id="CAG8516104.1"/>
    </source>
</evidence>
<reference evidence="2" key="1">
    <citation type="submission" date="2021-06" db="EMBL/GenBank/DDBJ databases">
        <authorList>
            <person name="Kallberg Y."/>
            <person name="Tangrot J."/>
            <person name="Rosling A."/>
        </authorList>
    </citation>
    <scope>NUCLEOTIDE SEQUENCE</scope>
    <source>
        <strain evidence="2">FL130A</strain>
    </source>
</reference>
<dbReference type="OrthoDB" id="2131431at2759"/>
<feature type="transmembrane region" description="Helical" evidence="1">
    <location>
        <begin position="172"/>
        <end position="193"/>
    </location>
</feature>
<feature type="transmembrane region" description="Helical" evidence="1">
    <location>
        <begin position="133"/>
        <end position="151"/>
    </location>
</feature>
<dbReference type="AlphaFoldDB" id="A0A9N9A370"/>
<evidence type="ECO:0000256" key="1">
    <source>
        <dbReference type="SAM" id="Phobius"/>
    </source>
</evidence>
<keyword evidence="1" id="KW-0812">Transmembrane</keyword>
<proteinExistence type="predicted"/>
<feature type="transmembrane region" description="Helical" evidence="1">
    <location>
        <begin position="48"/>
        <end position="67"/>
    </location>
</feature>
<keyword evidence="3" id="KW-1185">Reference proteome</keyword>
<organism evidence="2 3">
    <name type="scientific">Ambispora leptoticha</name>
    <dbReference type="NCBI Taxonomy" id="144679"/>
    <lineage>
        <taxon>Eukaryota</taxon>
        <taxon>Fungi</taxon>
        <taxon>Fungi incertae sedis</taxon>
        <taxon>Mucoromycota</taxon>
        <taxon>Glomeromycotina</taxon>
        <taxon>Glomeromycetes</taxon>
        <taxon>Archaeosporales</taxon>
        <taxon>Ambisporaceae</taxon>
        <taxon>Ambispora</taxon>
    </lineage>
</organism>
<accession>A0A9N9A370</accession>
<keyword evidence="1" id="KW-1133">Transmembrane helix</keyword>
<protein>
    <submittedName>
        <fullName evidence="2">3624_t:CDS:1</fullName>
    </submittedName>
</protein>
<dbReference type="EMBL" id="CAJVPS010000932">
    <property type="protein sequence ID" value="CAG8516104.1"/>
    <property type="molecule type" value="Genomic_DNA"/>
</dbReference>
<name>A0A9N9A370_9GLOM</name>
<feature type="transmembrane region" description="Helical" evidence="1">
    <location>
        <begin position="94"/>
        <end position="113"/>
    </location>
</feature>
<gene>
    <name evidence="2" type="ORF">ALEPTO_LOCUS4225</name>
</gene>